<organism evidence="2 3">
    <name type="scientific">Rubus argutus</name>
    <name type="common">Southern blackberry</name>
    <dbReference type="NCBI Taxonomy" id="59490"/>
    <lineage>
        <taxon>Eukaryota</taxon>
        <taxon>Viridiplantae</taxon>
        <taxon>Streptophyta</taxon>
        <taxon>Embryophyta</taxon>
        <taxon>Tracheophyta</taxon>
        <taxon>Spermatophyta</taxon>
        <taxon>Magnoliopsida</taxon>
        <taxon>eudicotyledons</taxon>
        <taxon>Gunneridae</taxon>
        <taxon>Pentapetalae</taxon>
        <taxon>rosids</taxon>
        <taxon>fabids</taxon>
        <taxon>Rosales</taxon>
        <taxon>Rosaceae</taxon>
        <taxon>Rosoideae</taxon>
        <taxon>Rosoideae incertae sedis</taxon>
        <taxon>Rubus</taxon>
    </lineage>
</organism>
<name>A0AAW1Y580_RUBAR</name>
<accession>A0AAW1Y580</accession>
<dbReference type="Proteomes" id="UP001457282">
    <property type="component" value="Unassembled WGS sequence"/>
</dbReference>
<sequence length="96" mass="10431">MAISCKNPNSKGAAVIWKLKVGSVNRLGMLVLVIMRWYGVDLIMRDMVMAMSNRGDASKWGWEVDSRGGEENEVLNSKAAKLAFLATEIGLNGTAS</sequence>
<comment type="caution">
    <text evidence="2">The sequence shown here is derived from an EMBL/GenBank/DDBJ whole genome shotgun (WGS) entry which is preliminary data.</text>
</comment>
<keyword evidence="1" id="KW-0812">Transmembrane</keyword>
<gene>
    <name evidence="2" type="ORF">M0R45_009803</name>
</gene>
<keyword evidence="3" id="KW-1185">Reference proteome</keyword>
<dbReference type="AlphaFoldDB" id="A0AAW1Y580"/>
<feature type="transmembrane region" description="Helical" evidence="1">
    <location>
        <begin position="27"/>
        <end position="44"/>
    </location>
</feature>
<keyword evidence="1" id="KW-1133">Transmembrane helix</keyword>
<dbReference type="EMBL" id="JBEDUW010000002">
    <property type="protein sequence ID" value="KAK9944225.1"/>
    <property type="molecule type" value="Genomic_DNA"/>
</dbReference>
<keyword evidence="1" id="KW-0472">Membrane</keyword>
<evidence type="ECO:0000313" key="2">
    <source>
        <dbReference type="EMBL" id="KAK9944225.1"/>
    </source>
</evidence>
<proteinExistence type="predicted"/>
<reference evidence="2 3" key="1">
    <citation type="journal article" date="2023" name="G3 (Bethesda)">
        <title>A chromosome-length genome assembly and annotation of blackberry (Rubus argutus, cv. 'Hillquist').</title>
        <authorList>
            <person name="Bruna T."/>
            <person name="Aryal R."/>
            <person name="Dudchenko O."/>
            <person name="Sargent D.J."/>
            <person name="Mead D."/>
            <person name="Buti M."/>
            <person name="Cavallini A."/>
            <person name="Hytonen T."/>
            <person name="Andres J."/>
            <person name="Pham M."/>
            <person name="Weisz D."/>
            <person name="Mascagni F."/>
            <person name="Usai G."/>
            <person name="Natali L."/>
            <person name="Bassil N."/>
            <person name="Fernandez G.E."/>
            <person name="Lomsadze A."/>
            <person name="Armour M."/>
            <person name="Olukolu B."/>
            <person name="Poorten T."/>
            <person name="Britton C."/>
            <person name="Davik J."/>
            <person name="Ashrafi H."/>
            <person name="Aiden E.L."/>
            <person name="Borodovsky M."/>
            <person name="Worthington M."/>
        </authorList>
    </citation>
    <scope>NUCLEOTIDE SEQUENCE [LARGE SCALE GENOMIC DNA]</scope>
    <source>
        <strain evidence="2">PI 553951</strain>
    </source>
</reference>
<evidence type="ECO:0000256" key="1">
    <source>
        <dbReference type="SAM" id="Phobius"/>
    </source>
</evidence>
<evidence type="ECO:0000313" key="3">
    <source>
        <dbReference type="Proteomes" id="UP001457282"/>
    </source>
</evidence>
<protein>
    <submittedName>
        <fullName evidence="2">Uncharacterized protein</fullName>
    </submittedName>
</protein>